<accession>A0A9P3GG65</accession>
<feature type="transmembrane region" description="Helical" evidence="2">
    <location>
        <begin position="274"/>
        <end position="297"/>
    </location>
</feature>
<keyword evidence="2" id="KW-1133">Transmembrane helix</keyword>
<dbReference type="Proteomes" id="UP000703269">
    <property type="component" value="Unassembled WGS sequence"/>
</dbReference>
<feature type="transmembrane region" description="Helical" evidence="2">
    <location>
        <begin position="186"/>
        <end position="205"/>
    </location>
</feature>
<evidence type="ECO:0000256" key="1">
    <source>
        <dbReference type="SAM" id="MobiDB-lite"/>
    </source>
</evidence>
<dbReference type="EMBL" id="BPQB01000045">
    <property type="protein sequence ID" value="GJE95032.1"/>
    <property type="molecule type" value="Genomic_DNA"/>
</dbReference>
<evidence type="ECO:0000259" key="3">
    <source>
        <dbReference type="Pfam" id="PF20153"/>
    </source>
</evidence>
<dbReference type="OrthoDB" id="3185525at2759"/>
<proteinExistence type="predicted"/>
<comment type="caution">
    <text evidence="4">The sequence shown here is derived from an EMBL/GenBank/DDBJ whole genome shotgun (WGS) entry which is preliminary data.</text>
</comment>
<feature type="transmembrane region" description="Helical" evidence="2">
    <location>
        <begin position="318"/>
        <end position="340"/>
    </location>
</feature>
<evidence type="ECO:0000313" key="5">
    <source>
        <dbReference type="Proteomes" id="UP000703269"/>
    </source>
</evidence>
<feature type="region of interest" description="Disordered" evidence="1">
    <location>
        <begin position="1"/>
        <end position="76"/>
    </location>
</feature>
<protein>
    <recommendedName>
        <fullName evidence="3">DUF6535 domain-containing protein</fullName>
    </recommendedName>
</protein>
<feature type="transmembrane region" description="Helical" evidence="2">
    <location>
        <begin position="242"/>
        <end position="262"/>
    </location>
</feature>
<keyword evidence="5" id="KW-1185">Reference proteome</keyword>
<feature type="transmembrane region" description="Helical" evidence="2">
    <location>
        <begin position="105"/>
        <end position="124"/>
    </location>
</feature>
<feature type="region of interest" description="Disordered" evidence="1">
    <location>
        <begin position="763"/>
        <end position="790"/>
    </location>
</feature>
<name>A0A9P3GG65_9APHY</name>
<dbReference type="InterPro" id="IPR045338">
    <property type="entry name" value="DUF6535"/>
</dbReference>
<feature type="compositionally biased region" description="Polar residues" evidence="1">
    <location>
        <begin position="767"/>
        <end position="777"/>
    </location>
</feature>
<feature type="domain" description="DUF6535" evidence="3">
    <location>
        <begin position="83"/>
        <end position="265"/>
    </location>
</feature>
<gene>
    <name evidence="4" type="ORF">PsYK624_112110</name>
</gene>
<evidence type="ECO:0000313" key="4">
    <source>
        <dbReference type="EMBL" id="GJE95032.1"/>
    </source>
</evidence>
<feature type="compositionally biased region" description="Basic and acidic residues" evidence="1">
    <location>
        <begin position="27"/>
        <end position="40"/>
    </location>
</feature>
<dbReference type="AlphaFoldDB" id="A0A9P3GG65"/>
<keyword evidence="2" id="KW-0472">Membrane</keyword>
<sequence length="819" mass="90904">MDPPQEEIALRVMPGDLNGVLAMPEQEPVKAAEPKQDLERSSPPTPHAPLSEEKTSPGETQTVPPRTEPQRQDSLKPEVNSAWAFFLDSAHEYDRSKIEKWTGELDNLLVFAGLFSAVVTAYTIESFSWLQEDSADTTNKILLQMSAQLASFSQSPGFMNSTAPAAPQNITSAAFQPESIDVTINMLWFLSLTLSLLAAFFAIAVQQWLRALPLPQHLPVIDSVQLWNYRTEHLILWQMPNIITLLPVALQISVVLFLVGLYHLLRSLNHPITAAYAVVAGVPFCMYAISIPLPLIWPHCPYKSPLLPSTVFLLRWCMALLLFLAIFLVFFPMLIVQVIVTYCISYVSSGGKTDPNLSLIGIERSMYWPTNTFGHLVSMALESDRDFWTKREVRRLIQKQDTDTTDNQGGALSRAPATIARNELDRLMPCLLSLPSLQRTRVLVNWMAFYFGVSRTEFSLYDGRSPLSLDILSRINRPFADAYTRFLLASLPDSWLARDWVYADEDVACLLILLTWVYKANFADPGLRRTWIPLLVDVCEGQNLSVIASSQDYENIRYPTVCLFESASQGLHAFSPHESERLVALAIKRIPELIETNERLDNEYLQHTVDMGLGTVAVALRALSHQDPPVVSAREDAVRQLLDAFTAFLGAQQQGIQYMAKLALEQPGQPLMITRRAMKGAVDALLVLAERRQLPADALASLVDALVQTCQGQRAFEDVPTVLDCLAKEAVVMFPVPEPAMPMPDVPERKEGTLSLDAISAIPLPESPTSPDLTSASCAEPLGRTDSPLQCGPSSITLHDCHSSTSLLGDHQVESPHPL</sequence>
<dbReference type="Pfam" id="PF20153">
    <property type="entry name" value="DUF6535"/>
    <property type="match status" value="1"/>
</dbReference>
<organism evidence="4 5">
    <name type="scientific">Phanerochaete sordida</name>
    <dbReference type="NCBI Taxonomy" id="48140"/>
    <lineage>
        <taxon>Eukaryota</taxon>
        <taxon>Fungi</taxon>
        <taxon>Dikarya</taxon>
        <taxon>Basidiomycota</taxon>
        <taxon>Agaricomycotina</taxon>
        <taxon>Agaricomycetes</taxon>
        <taxon>Polyporales</taxon>
        <taxon>Phanerochaetaceae</taxon>
        <taxon>Phanerochaete</taxon>
    </lineage>
</organism>
<keyword evidence="2" id="KW-0812">Transmembrane</keyword>
<evidence type="ECO:0000256" key="2">
    <source>
        <dbReference type="SAM" id="Phobius"/>
    </source>
</evidence>
<reference evidence="4 5" key="1">
    <citation type="submission" date="2021-08" db="EMBL/GenBank/DDBJ databases">
        <title>Draft Genome Sequence of Phanerochaete sordida strain YK-624.</title>
        <authorList>
            <person name="Mori T."/>
            <person name="Dohra H."/>
            <person name="Suzuki T."/>
            <person name="Kawagishi H."/>
            <person name="Hirai H."/>
        </authorList>
    </citation>
    <scope>NUCLEOTIDE SEQUENCE [LARGE SCALE GENOMIC DNA]</scope>
    <source>
        <strain evidence="4 5">YK-624</strain>
    </source>
</reference>